<feature type="signal peptide" evidence="2">
    <location>
        <begin position="1"/>
        <end position="23"/>
    </location>
</feature>
<dbReference type="RefSeq" id="WP_078976989.1">
    <property type="nucleotide sequence ID" value="NZ_MWQN01000001.1"/>
</dbReference>
<gene>
    <name evidence="4" type="ORF">B4N89_18775</name>
</gene>
<comment type="caution">
    <text evidence="4">The sequence shown here is derived from an EMBL/GenBank/DDBJ whole genome shotgun (WGS) entry which is preliminary data.</text>
</comment>
<dbReference type="PANTHER" id="PTHR24094:SF15">
    <property type="entry name" value="AMP-DEPENDENT SYNTHETASE_LIGASE DOMAIN-CONTAINING PROTEIN-RELATED"/>
    <property type="match status" value="1"/>
</dbReference>
<protein>
    <submittedName>
        <fullName evidence="4">HNH endonuclease</fullName>
    </submittedName>
</protein>
<feature type="region of interest" description="Disordered" evidence="1">
    <location>
        <begin position="28"/>
        <end position="65"/>
    </location>
</feature>
<dbReference type="Proteomes" id="UP000190037">
    <property type="component" value="Unassembled WGS sequence"/>
</dbReference>
<keyword evidence="4" id="KW-0255">Endonuclease</keyword>
<keyword evidence="5" id="KW-1185">Reference proteome</keyword>
<feature type="domain" description="GmrSD restriction endonucleases C-terminal" evidence="3">
    <location>
        <begin position="118"/>
        <end position="252"/>
    </location>
</feature>
<dbReference type="Pfam" id="PF07510">
    <property type="entry name" value="GmrSD_C"/>
    <property type="match status" value="1"/>
</dbReference>
<keyword evidence="2" id="KW-0732">Signal</keyword>
<dbReference type="AlphaFoldDB" id="A0A1T3P0S1"/>
<keyword evidence="4" id="KW-0540">Nuclease</keyword>
<dbReference type="OrthoDB" id="5196645at2"/>
<sequence length="257" mass="27103">MRRRTYGATLLVAAALTAVTACQKDGSKAEPAAGATAANTAQPASGGDAVDPLDNEDGTKPGLAPLTSAADLTRARALIDRVQTKGRGPKTGYDREKYGPAWSDAVGGVPFGGNNCDTRDDILKRDGQATRWRDKKGCVVETMTLPDPYSGRDITFTKAKASAIQIDHVVPLSASWQMGAAQWDADKRRRLANDPLNLLAVDGPINGGKGDSSPATWLPPNKAVRCSYVVRYAQVSIKYELPVTDADKAAMSAQCGG</sequence>
<evidence type="ECO:0000259" key="3">
    <source>
        <dbReference type="Pfam" id="PF07510"/>
    </source>
</evidence>
<evidence type="ECO:0000313" key="4">
    <source>
        <dbReference type="EMBL" id="OPC82716.1"/>
    </source>
</evidence>
<evidence type="ECO:0000256" key="2">
    <source>
        <dbReference type="SAM" id="SignalP"/>
    </source>
</evidence>
<proteinExistence type="predicted"/>
<dbReference type="PANTHER" id="PTHR24094">
    <property type="entry name" value="SECRETED PROTEIN"/>
    <property type="match status" value="1"/>
</dbReference>
<evidence type="ECO:0000256" key="1">
    <source>
        <dbReference type="SAM" id="MobiDB-lite"/>
    </source>
</evidence>
<dbReference type="GO" id="GO:0004519">
    <property type="term" value="F:endonuclease activity"/>
    <property type="evidence" value="ECO:0007669"/>
    <property type="project" value="UniProtKB-KW"/>
</dbReference>
<reference evidence="4 5" key="1">
    <citation type="submission" date="2017-03" db="EMBL/GenBank/DDBJ databases">
        <title>Draft genome sequence of Streptomyces scabrisporus NF3, endophyte isolated from Amphipterygium adstringens.</title>
        <authorList>
            <person name="Vazquez M."/>
            <person name="Ceapa C.D."/>
            <person name="Rodriguez Luna D."/>
            <person name="Sanchez Esquivel S."/>
        </authorList>
    </citation>
    <scope>NUCLEOTIDE SEQUENCE [LARGE SCALE GENOMIC DNA]</scope>
    <source>
        <strain evidence="4 5">NF3</strain>
    </source>
</reference>
<dbReference type="PROSITE" id="PS51257">
    <property type="entry name" value="PROKAR_LIPOPROTEIN"/>
    <property type="match status" value="1"/>
</dbReference>
<feature type="chain" id="PRO_5038331931" evidence="2">
    <location>
        <begin position="24"/>
        <end position="257"/>
    </location>
</feature>
<dbReference type="STRING" id="159449.B4N89_18775"/>
<dbReference type="InterPro" id="IPR011089">
    <property type="entry name" value="GmrSD_C"/>
</dbReference>
<dbReference type="EMBL" id="MWQN01000001">
    <property type="protein sequence ID" value="OPC82716.1"/>
    <property type="molecule type" value="Genomic_DNA"/>
</dbReference>
<name>A0A1T3P0S1_9ACTN</name>
<organism evidence="4 5">
    <name type="scientific">Embleya scabrispora</name>
    <dbReference type="NCBI Taxonomy" id="159449"/>
    <lineage>
        <taxon>Bacteria</taxon>
        <taxon>Bacillati</taxon>
        <taxon>Actinomycetota</taxon>
        <taxon>Actinomycetes</taxon>
        <taxon>Kitasatosporales</taxon>
        <taxon>Streptomycetaceae</taxon>
        <taxon>Embleya</taxon>
    </lineage>
</organism>
<evidence type="ECO:0000313" key="5">
    <source>
        <dbReference type="Proteomes" id="UP000190037"/>
    </source>
</evidence>
<feature type="compositionally biased region" description="Low complexity" evidence="1">
    <location>
        <begin position="29"/>
        <end position="44"/>
    </location>
</feature>
<keyword evidence="4" id="KW-0378">Hydrolase</keyword>
<accession>A0A1T3P0S1</accession>